<comment type="caution">
    <text evidence="1">The sequence shown here is derived from an EMBL/GenBank/DDBJ whole genome shotgun (WGS) entry which is preliminary data.</text>
</comment>
<dbReference type="Proteomes" id="UP000053958">
    <property type="component" value="Unassembled WGS sequence"/>
</dbReference>
<gene>
    <name evidence="1" type="ORF">T310_10173</name>
</gene>
<proteinExistence type="predicted"/>
<name>A0A0F4YDR4_RASE3</name>
<evidence type="ECO:0000313" key="1">
    <source>
        <dbReference type="EMBL" id="KKA16250.1"/>
    </source>
</evidence>
<dbReference type="GeneID" id="25313240"/>
<sequence>PPPLPPTSDEVSSGRRCSPTRTGRLVDWVLVDFCSVGDRSFFLAAPAAGKPLVVSTDSAGSCEGNAKPEKGAYLPTKWIPSLPARILQASYGPTNPLQR</sequence>
<accession>A0A0F4YDR4</accession>
<protein>
    <submittedName>
        <fullName evidence="1">Uncharacterized protein</fullName>
    </submittedName>
</protein>
<dbReference type="AlphaFoldDB" id="A0A0F4YDR4"/>
<evidence type="ECO:0000313" key="2">
    <source>
        <dbReference type="Proteomes" id="UP000053958"/>
    </source>
</evidence>
<reference evidence="1 2" key="1">
    <citation type="submission" date="2015-04" db="EMBL/GenBank/DDBJ databases">
        <authorList>
            <person name="Heijne W.H."/>
            <person name="Fedorova N.D."/>
            <person name="Nierman W.C."/>
            <person name="Vollebregt A.W."/>
            <person name="Zhao Z."/>
            <person name="Wu L."/>
            <person name="Kumar M."/>
            <person name="Stam H."/>
            <person name="van den Berg M.A."/>
            <person name="Pel H.J."/>
        </authorList>
    </citation>
    <scope>NUCLEOTIDE SEQUENCE [LARGE SCALE GENOMIC DNA]</scope>
    <source>
        <strain evidence="1 2">CBS 393.64</strain>
    </source>
</reference>
<dbReference type="RefSeq" id="XP_013322862.1">
    <property type="nucleotide sequence ID" value="XM_013467408.1"/>
</dbReference>
<keyword evidence="2" id="KW-1185">Reference proteome</keyword>
<organism evidence="1 2">
    <name type="scientific">Rasamsonia emersonii (strain ATCC 16479 / CBS 393.64 / IMI 116815)</name>
    <dbReference type="NCBI Taxonomy" id="1408163"/>
    <lineage>
        <taxon>Eukaryota</taxon>
        <taxon>Fungi</taxon>
        <taxon>Dikarya</taxon>
        <taxon>Ascomycota</taxon>
        <taxon>Pezizomycotina</taxon>
        <taxon>Eurotiomycetes</taxon>
        <taxon>Eurotiomycetidae</taxon>
        <taxon>Eurotiales</taxon>
        <taxon>Trichocomaceae</taxon>
        <taxon>Rasamsonia</taxon>
    </lineage>
</organism>
<feature type="non-terminal residue" evidence="1">
    <location>
        <position position="1"/>
    </location>
</feature>
<dbReference type="EMBL" id="LASV01000803">
    <property type="protein sequence ID" value="KKA16250.1"/>
    <property type="molecule type" value="Genomic_DNA"/>
</dbReference>